<dbReference type="InterPro" id="IPR014718">
    <property type="entry name" value="GH-type_carb-bd"/>
</dbReference>
<sequence>MTTNRIIVTLVVLLSSMLTAAAQYTDFPDHKEILSFEQDAKAVKALKKSSVDISPLHSKLGENSLLWKWKKEGAGIEIPGIIPYLPENPNPKETSVSTFVFWVYSETPVDGKLKFSFMKGDSLCCQFSYGLDFKGWRGAWVAFDRDMEGTPAVGMDKVIITAPENVKKGRLFFDGIITSAFEDVRHHTADFQAPFINKETTMHWLVLLNSWEKALDITPDASVSAEDIAQMETVRERFITLVTDGKKVQDAGRLREQFAGYGITENKDGSIKGKPIFFTRYGETYINVGIPDASKIFSDNGQLLRAANDFMFNLALAYLKSDDPAWKDELAGMYITMTRHMLDQGYAAGSALGTLHHLGYSMRNFYTAPVMMKDVLEAAGLADEVQQAMEWFSGVGEVKTAPVEPGMDIDAFNTSLMGRTAALLMLEDSPYKKAYMQALSRWIDNGFRYAEGFKPAFKPDGTVQHHRKAYPAYATGGFDGAVNAVWMLHGTDYAISETGHNVLKKALLEMRFYCNKKSFPLAMSGRHPDGKGALIPEQYGRLADAGSPDGTSAIDRELAEAYLRLDADGRWSRQFTEAGFTAEDSPTGCHSYPFNCSLTYRQDDWSVTIAGHSRYLWSAEIYNGANHYGRYLTHGSMQILADGSPEISCLGSGYQVAGWDWCHIPGATAAEIPMEAMKADVKNVDEFSGYEEMLLSDEWFAGGVTHKGNAGAYAMILHEHDKYNGSLRARKSYFAFDNRVIALGSDLENFLPGSSLHTTLFQNVLNDPQRDITGVNGGAIAAREFHHEYEGDLVTVRDRFGNTWFVKDAKVAVERGLQKSFHEETDAPTEGYFEKAYICHGDIVSKGAISGNVYMKDSYEYMTVVHATEAEIVEYSEKLPYTIIRCDSKAHIIRDDKSGIISGAVFEELDGEDTAGETSRLSGIVESSPCMVMMSRSGAIMTLSASNPDLNLYEGESDEMFDGHGDRVERSVYGREWIDNPCGETGIDMKIQGRWKLENAGNSDVTVKVEGNSTRIHFTTREARTEEIQLSRIIGE</sequence>
<dbReference type="Gene3D" id="2.70.98.10">
    <property type="match status" value="1"/>
</dbReference>
<dbReference type="InterPro" id="IPR008979">
    <property type="entry name" value="Galactose-bd-like_sf"/>
</dbReference>
<feature type="domain" description="Lyase N-terminal" evidence="11">
    <location>
        <begin position="32"/>
        <end position="195"/>
    </location>
</feature>
<gene>
    <name evidence="13" type="ORF">IAB91_04950</name>
</gene>
<comment type="caution">
    <text evidence="13">The sequence shown here is derived from an EMBL/GenBank/DDBJ whole genome shotgun (WGS) entry which is preliminary data.</text>
</comment>
<dbReference type="GO" id="GO:0005975">
    <property type="term" value="P:carbohydrate metabolic process"/>
    <property type="evidence" value="ECO:0007669"/>
    <property type="project" value="InterPro"/>
</dbReference>
<dbReference type="EMBL" id="JADIMD010000076">
    <property type="protein sequence ID" value="MBO8474619.1"/>
    <property type="molecule type" value="Genomic_DNA"/>
</dbReference>
<dbReference type="PANTHER" id="PTHR37322:SF3">
    <property type="entry name" value="CHONDROITIN SULFATE ABC EXOLYASE"/>
    <property type="match status" value="1"/>
</dbReference>
<feature type="site" description="Important for catalytic activity against all substrates" evidence="7">
    <location>
        <position position="185"/>
    </location>
</feature>
<dbReference type="GO" id="GO:0034000">
    <property type="term" value="F:chondroitin-sulfate-ABC endolyase activity"/>
    <property type="evidence" value="ECO:0007669"/>
    <property type="project" value="InterPro"/>
</dbReference>
<feature type="signal peptide" evidence="9">
    <location>
        <begin position="1"/>
        <end position="20"/>
    </location>
</feature>
<reference evidence="13" key="1">
    <citation type="submission" date="2020-10" db="EMBL/GenBank/DDBJ databases">
        <authorList>
            <person name="Gilroy R."/>
        </authorList>
    </citation>
    <scope>NUCLEOTIDE SEQUENCE</scope>
    <source>
        <strain evidence="13">B1-13419</strain>
    </source>
</reference>
<feature type="domain" description="Lyase catalytic" evidence="12">
    <location>
        <begin position="222"/>
        <end position="567"/>
    </location>
</feature>
<dbReference type="InterPro" id="IPR008929">
    <property type="entry name" value="Chondroitin_lyas"/>
</dbReference>
<name>A0A9D9NI43_9BACT</name>
<evidence type="ECO:0000259" key="11">
    <source>
        <dbReference type="Pfam" id="PF09092"/>
    </source>
</evidence>
<feature type="binding site" evidence="8">
    <location>
        <position position="35"/>
    </location>
    <ligand>
        <name>Ca(2+)</name>
        <dbReference type="ChEBI" id="CHEBI:29108"/>
    </ligand>
</feature>
<dbReference type="PANTHER" id="PTHR37322">
    <property type="match status" value="1"/>
</dbReference>
<feature type="binding site" evidence="8">
    <location>
        <position position="37"/>
    </location>
    <ligand>
        <name>Ca(2+)</name>
        <dbReference type="ChEBI" id="CHEBI:29108"/>
    </ligand>
</feature>
<dbReference type="SUPFAM" id="SSF49785">
    <property type="entry name" value="Galactose-binding domain-like"/>
    <property type="match status" value="1"/>
</dbReference>
<keyword evidence="8" id="KW-0479">Metal-binding</keyword>
<evidence type="ECO:0000259" key="10">
    <source>
        <dbReference type="Pfam" id="PF02278"/>
    </source>
</evidence>
<dbReference type="InterPro" id="IPR015176">
    <property type="entry name" value="Lyase_N"/>
</dbReference>
<evidence type="ECO:0000313" key="13">
    <source>
        <dbReference type="EMBL" id="MBO8474619.1"/>
    </source>
</evidence>
<proteinExistence type="inferred from homology"/>
<dbReference type="PIRSF" id="PIRSF034515">
    <property type="entry name" value="Chondroitinase"/>
    <property type="match status" value="1"/>
</dbReference>
<evidence type="ECO:0000256" key="8">
    <source>
        <dbReference type="PIRSR" id="PIRSR034515-3"/>
    </source>
</evidence>
<protein>
    <submittedName>
        <fullName evidence="13">Sugar lyase</fullName>
    </submittedName>
</protein>
<dbReference type="GO" id="GO:0005576">
    <property type="term" value="C:extracellular region"/>
    <property type="evidence" value="ECO:0007669"/>
    <property type="project" value="InterPro"/>
</dbReference>
<dbReference type="GO" id="GO:0046872">
    <property type="term" value="F:metal ion binding"/>
    <property type="evidence" value="ECO:0007669"/>
    <property type="project" value="UniProtKB-KW"/>
</dbReference>
<feature type="active site" description="Proton acceptor" evidence="6">
    <location>
        <position position="466"/>
    </location>
</feature>
<dbReference type="InterPro" id="IPR003159">
    <property type="entry name" value="Lyase_8_central_dom"/>
</dbReference>
<evidence type="ECO:0000259" key="12">
    <source>
        <dbReference type="Pfam" id="PF09093"/>
    </source>
</evidence>
<dbReference type="InterPro" id="IPR039174">
    <property type="entry name" value="Chondroitin_ABC_lyase"/>
</dbReference>
<dbReference type="InterPro" id="IPR011013">
    <property type="entry name" value="Gal_mutarotase_sf_dom"/>
</dbReference>
<evidence type="ECO:0000313" key="14">
    <source>
        <dbReference type="Proteomes" id="UP000823757"/>
    </source>
</evidence>
<dbReference type="Pfam" id="PF09093">
    <property type="entry name" value="Lyase_catalyt"/>
    <property type="match status" value="1"/>
</dbReference>
<evidence type="ECO:0000256" key="4">
    <source>
        <dbReference type="ARBA" id="ARBA00022837"/>
    </source>
</evidence>
<dbReference type="SUPFAM" id="SSF48230">
    <property type="entry name" value="Chondroitin AC/alginate lyase"/>
    <property type="match status" value="1"/>
</dbReference>
<keyword evidence="4 8" id="KW-0106">Calcium</keyword>
<dbReference type="InterPro" id="IPR011071">
    <property type="entry name" value="Lyase_8-like_C"/>
</dbReference>
<dbReference type="AlphaFoldDB" id="A0A9D9NI43"/>
<organism evidence="13 14">
    <name type="scientific">Candidatus Cryptobacteroides faecigallinarum</name>
    <dbReference type="NCBI Taxonomy" id="2840763"/>
    <lineage>
        <taxon>Bacteria</taxon>
        <taxon>Pseudomonadati</taxon>
        <taxon>Bacteroidota</taxon>
        <taxon>Bacteroidia</taxon>
        <taxon>Bacteroidales</taxon>
        <taxon>Candidatus Cryptobacteroides</taxon>
    </lineage>
</organism>
<evidence type="ECO:0000256" key="9">
    <source>
        <dbReference type="SAM" id="SignalP"/>
    </source>
</evidence>
<reference evidence="13" key="2">
    <citation type="journal article" date="2021" name="PeerJ">
        <title>Extensive microbial diversity within the chicken gut microbiome revealed by metagenomics and culture.</title>
        <authorList>
            <person name="Gilroy R."/>
            <person name="Ravi A."/>
            <person name="Getino M."/>
            <person name="Pursley I."/>
            <person name="Horton D.L."/>
            <person name="Alikhan N.F."/>
            <person name="Baker D."/>
            <person name="Gharbi K."/>
            <person name="Hall N."/>
            <person name="Watson M."/>
            <person name="Adriaenssens E.M."/>
            <person name="Foster-Nyarko E."/>
            <person name="Jarju S."/>
            <person name="Secka A."/>
            <person name="Antonio M."/>
            <person name="Oren A."/>
            <person name="Chaudhuri R.R."/>
            <person name="La Ragione R."/>
            <person name="Hildebrand F."/>
            <person name="Pallen M.J."/>
        </authorList>
    </citation>
    <scope>NUCLEOTIDE SEQUENCE</scope>
    <source>
        <strain evidence="13">B1-13419</strain>
    </source>
</reference>
<dbReference type="InterPro" id="IPR015177">
    <property type="entry name" value="Lyase_catalyt"/>
</dbReference>
<feature type="chain" id="PRO_5039414500" evidence="9">
    <location>
        <begin position="21"/>
        <end position="1036"/>
    </location>
</feature>
<feature type="site" description="Important for catalytic activity against dermatan sulfate substrate" evidence="7">
    <location>
        <position position="356"/>
    </location>
</feature>
<dbReference type="GO" id="GO:0042597">
    <property type="term" value="C:periplasmic space"/>
    <property type="evidence" value="ECO:0007669"/>
    <property type="project" value="TreeGrafter"/>
</dbReference>
<evidence type="ECO:0000256" key="7">
    <source>
        <dbReference type="PIRSR" id="PIRSR034515-2"/>
    </source>
</evidence>
<dbReference type="GO" id="GO:0030246">
    <property type="term" value="F:carbohydrate binding"/>
    <property type="evidence" value="ECO:0007669"/>
    <property type="project" value="InterPro"/>
</dbReference>
<accession>A0A9D9NI43</accession>
<dbReference type="GO" id="GO:0006027">
    <property type="term" value="P:glycosaminoglycan catabolic process"/>
    <property type="evidence" value="ECO:0007669"/>
    <property type="project" value="InterPro"/>
</dbReference>
<feature type="binding site" evidence="8">
    <location>
        <position position="174"/>
    </location>
    <ligand>
        <name>Ca(2+)</name>
        <dbReference type="ChEBI" id="CHEBI:29108"/>
    </ligand>
</feature>
<dbReference type="Gene3D" id="2.60.220.10">
    <property type="entry name" value="Polysaccharide lyase family 8-like, C-terminal"/>
    <property type="match status" value="1"/>
</dbReference>
<dbReference type="Proteomes" id="UP000823757">
    <property type="component" value="Unassembled WGS sequence"/>
</dbReference>
<keyword evidence="5 13" id="KW-0456">Lyase</keyword>
<dbReference type="SUPFAM" id="SSF49863">
    <property type="entry name" value="Hyaluronate lyase-like, C-terminal domain"/>
    <property type="match status" value="1"/>
</dbReference>
<dbReference type="Gene3D" id="1.50.10.100">
    <property type="entry name" value="Chondroitin AC/alginate lyase"/>
    <property type="match status" value="1"/>
</dbReference>
<comment type="similarity">
    <text evidence="2">Belongs to the polysaccharide lyase 8 family.</text>
</comment>
<comment type="subunit">
    <text evidence="3">Monomer.</text>
</comment>
<feature type="active site" description="Proton donor" evidence="6">
    <location>
        <position position="473"/>
    </location>
</feature>
<evidence type="ECO:0000256" key="5">
    <source>
        <dbReference type="ARBA" id="ARBA00023239"/>
    </source>
</evidence>
<feature type="active site" description="Proton acceptor" evidence="6">
    <location>
        <position position="357"/>
    </location>
</feature>
<dbReference type="InterPro" id="IPR024200">
    <property type="entry name" value="Chondroitinase_ABC_I"/>
</dbReference>
<feature type="site" description="Important for catalytic activity against all substrates" evidence="7">
    <location>
        <position position="620"/>
    </location>
</feature>
<feature type="site" description="Transition state stabilizer" evidence="7">
    <location>
        <position position="526"/>
    </location>
</feature>
<evidence type="ECO:0000256" key="3">
    <source>
        <dbReference type="ARBA" id="ARBA00011245"/>
    </source>
</evidence>
<feature type="domain" description="Polysaccharide lyase family 8 central" evidence="10">
    <location>
        <begin position="598"/>
        <end position="769"/>
    </location>
</feature>
<comment type="cofactor">
    <cofactor evidence="1">
        <name>Ca(2+)</name>
        <dbReference type="ChEBI" id="CHEBI:29108"/>
    </cofactor>
</comment>
<keyword evidence="9" id="KW-0732">Signal</keyword>
<dbReference type="SUPFAM" id="SSF74650">
    <property type="entry name" value="Galactose mutarotase-like"/>
    <property type="match status" value="1"/>
</dbReference>
<dbReference type="Gene3D" id="2.60.120.430">
    <property type="entry name" value="Galactose-binding lectin"/>
    <property type="match status" value="1"/>
</dbReference>
<evidence type="ECO:0000256" key="1">
    <source>
        <dbReference type="ARBA" id="ARBA00001913"/>
    </source>
</evidence>
<evidence type="ECO:0000256" key="2">
    <source>
        <dbReference type="ARBA" id="ARBA00006699"/>
    </source>
</evidence>
<evidence type="ECO:0000256" key="6">
    <source>
        <dbReference type="PIRSR" id="PIRSR034515-1"/>
    </source>
</evidence>
<dbReference type="Pfam" id="PF02278">
    <property type="entry name" value="Lyase_8"/>
    <property type="match status" value="1"/>
</dbReference>
<dbReference type="Pfam" id="PF09092">
    <property type="entry name" value="Lyase_N"/>
    <property type="match status" value="1"/>
</dbReference>